<dbReference type="PANTHER" id="PTHR42760">
    <property type="entry name" value="SHORT-CHAIN DEHYDROGENASES/REDUCTASES FAMILY MEMBER"/>
    <property type="match status" value="1"/>
</dbReference>
<dbReference type="InterPro" id="IPR036291">
    <property type="entry name" value="NAD(P)-bd_dom_sf"/>
</dbReference>
<evidence type="ECO:0000313" key="5">
    <source>
        <dbReference type="EMBL" id="KAL0075250.1"/>
    </source>
</evidence>
<evidence type="ECO:0000313" key="6">
    <source>
        <dbReference type="Proteomes" id="UP001448207"/>
    </source>
</evidence>
<dbReference type="PANTHER" id="PTHR42760:SF133">
    <property type="entry name" value="3-OXOACYL-[ACYL-CARRIER-PROTEIN] REDUCTASE"/>
    <property type="match status" value="1"/>
</dbReference>
<dbReference type="Pfam" id="PF13561">
    <property type="entry name" value="adh_short_C2"/>
    <property type="match status" value="1"/>
</dbReference>
<keyword evidence="3" id="KW-0560">Oxidoreductase</keyword>
<name>A0ABR3AI52_PHYBL</name>
<evidence type="ECO:0000256" key="2">
    <source>
        <dbReference type="ARBA" id="ARBA00022857"/>
    </source>
</evidence>
<sequence>MSLLQKTAIITGATRGIGFGIANAMAKQGAQTILIGQDPERVKAVESYFQKIYGDHHQGVVLDVSDSQAIETTLKDLLKHSPAQYLVNAAGIARDGLLIQLKREDLEDTINTNLLGTIHMCRLVAKSMIRKRQGGCIINLSSVVGIDGNVGQSSYSASKAGIIGFTRSLAKELGPLRIRVNAIAPGFIETDMTADLLAATEKKQALLDSIPLRKLGTVEDVAEAAMFLAKSNYVHGQVLRVDGGLHL</sequence>
<evidence type="ECO:0000256" key="3">
    <source>
        <dbReference type="ARBA" id="ARBA00023002"/>
    </source>
</evidence>
<keyword evidence="2" id="KW-0521">NADP</keyword>
<dbReference type="PRINTS" id="PR00081">
    <property type="entry name" value="GDHRDH"/>
</dbReference>
<evidence type="ECO:0000256" key="1">
    <source>
        <dbReference type="ARBA" id="ARBA00006484"/>
    </source>
</evidence>
<dbReference type="InterPro" id="IPR020904">
    <property type="entry name" value="Sc_DH/Rdtase_CS"/>
</dbReference>
<dbReference type="EMBL" id="JBCLYO010000037">
    <property type="protein sequence ID" value="KAL0075250.1"/>
    <property type="molecule type" value="Genomic_DNA"/>
</dbReference>
<reference evidence="5 6" key="1">
    <citation type="submission" date="2024-04" db="EMBL/GenBank/DDBJ databases">
        <title>Symmetric and asymmetric DNA N6-adenine methylation regulates different biological responses in Mucorales.</title>
        <authorList>
            <consortium name="Lawrence Berkeley National Laboratory"/>
            <person name="Lax C."/>
            <person name="Mondo S.J."/>
            <person name="Osorio-Concepcion M."/>
            <person name="Muszewska A."/>
            <person name="Corrochano-Luque M."/>
            <person name="Gutierrez G."/>
            <person name="Riley R."/>
            <person name="Lipzen A."/>
            <person name="Guo J."/>
            <person name="Hundley H."/>
            <person name="Amirebrahimi M."/>
            <person name="Ng V."/>
            <person name="Lorenzo-Gutierrez D."/>
            <person name="Binder U."/>
            <person name="Yang J."/>
            <person name="Song Y."/>
            <person name="Canovas D."/>
            <person name="Navarro E."/>
            <person name="Freitag M."/>
            <person name="Gabaldon T."/>
            <person name="Grigoriev I.V."/>
            <person name="Corrochano L.M."/>
            <person name="Nicolas F.E."/>
            <person name="Garre V."/>
        </authorList>
    </citation>
    <scope>NUCLEOTIDE SEQUENCE [LARGE SCALE GENOMIC DNA]</scope>
    <source>
        <strain evidence="5 6">L51</strain>
    </source>
</reference>
<evidence type="ECO:0000259" key="4">
    <source>
        <dbReference type="SMART" id="SM00822"/>
    </source>
</evidence>
<gene>
    <name evidence="5" type="ORF">J3Q64DRAFT_1775649</name>
</gene>
<proteinExistence type="inferred from homology"/>
<dbReference type="InterPro" id="IPR057326">
    <property type="entry name" value="KR_dom"/>
</dbReference>
<dbReference type="SMART" id="SM00822">
    <property type="entry name" value="PKS_KR"/>
    <property type="match status" value="1"/>
</dbReference>
<dbReference type="PRINTS" id="PR00080">
    <property type="entry name" value="SDRFAMILY"/>
</dbReference>
<organism evidence="5 6">
    <name type="scientific">Phycomyces blakesleeanus</name>
    <dbReference type="NCBI Taxonomy" id="4837"/>
    <lineage>
        <taxon>Eukaryota</taxon>
        <taxon>Fungi</taxon>
        <taxon>Fungi incertae sedis</taxon>
        <taxon>Mucoromycota</taxon>
        <taxon>Mucoromycotina</taxon>
        <taxon>Mucoromycetes</taxon>
        <taxon>Mucorales</taxon>
        <taxon>Phycomycetaceae</taxon>
        <taxon>Phycomyces</taxon>
    </lineage>
</organism>
<accession>A0ABR3AI52</accession>
<dbReference type="Proteomes" id="UP001448207">
    <property type="component" value="Unassembled WGS sequence"/>
</dbReference>
<protein>
    <submittedName>
        <fullName evidence="5">3-oxoacyl-reductase</fullName>
    </submittedName>
</protein>
<dbReference type="Gene3D" id="3.40.50.720">
    <property type="entry name" value="NAD(P)-binding Rossmann-like Domain"/>
    <property type="match status" value="1"/>
</dbReference>
<comment type="caution">
    <text evidence="5">The sequence shown here is derived from an EMBL/GenBank/DDBJ whole genome shotgun (WGS) entry which is preliminary data.</text>
</comment>
<dbReference type="SUPFAM" id="SSF51735">
    <property type="entry name" value="NAD(P)-binding Rossmann-fold domains"/>
    <property type="match status" value="1"/>
</dbReference>
<dbReference type="InterPro" id="IPR002347">
    <property type="entry name" value="SDR_fam"/>
</dbReference>
<comment type="similarity">
    <text evidence="1">Belongs to the short-chain dehydrogenases/reductases (SDR) family.</text>
</comment>
<keyword evidence="6" id="KW-1185">Reference proteome</keyword>
<feature type="domain" description="Ketoreductase" evidence="4">
    <location>
        <begin position="6"/>
        <end position="186"/>
    </location>
</feature>
<dbReference type="PROSITE" id="PS00061">
    <property type="entry name" value="ADH_SHORT"/>
    <property type="match status" value="1"/>
</dbReference>